<dbReference type="EMBL" id="QEAM01000097">
    <property type="protein sequence ID" value="TPX46693.1"/>
    <property type="molecule type" value="Genomic_DNA"/>
</dbReference>
<feature type="domain" description="Reverse transcriptase RNase H-like" evidence="7">
    <location>
        <begin position="82"/>
        <end position="188"/>
    </location>
</feature>
<evidence type="ECO:0000313" key="9">
    <source>
        <dbReference type="EMBL" id="TPX53659.1"/>
    </source>
</evidence>
<dbReference type="Gene3D" id="3.30.70.270">
    <property type="match status" value="1"/>
</dbReference>
<reference evidence="10 11" key="1">
    <citation type="journal article" date="2019" name="Sci. Rep.">
        <title>Comparative genomics of chytrid fungi reveal insights into the obligate biotrophic and pathogenic lifestyle of Synchytrium endobioticum.</title>
        <authorList>
            <person name="van de Vossenberg B.T.L.H."/>
            <person name="Warris S."/>
            <person name="Nguyen H.D.T."/>
            <person name="van Gent-Pelzer M.P.E."/>
            <person name="Joly D.L."/>
            <person name="van de Geest H.C."/>
            <person name="Bonants P.J.M."/>
            <person name="Smith D.S."/>
            <person name="Levesque C.A."/>
            <person name="van der Lee T.A.J."/>
        </authorList>
    </citation>
    <scope>NUCLEOTIDE SEQUENCE [LARGE SCALE GENOMIC DNA]</scope>
    <source>
        <strain evidence="8 11">LEV6574</strain>
        <strain evidence="9 10">MB42</strain>
    </source>
</reference>
<dbReference type="VEuPathDB" id="FungiDB:SeMB42_g00643"/>
<keyword evidence="6" id="KW-0695">RNA-directed DNA polymerase</keyword>
<name>A0A507D5G7_9FUNG</name>
<dbReference type="AlphaFoldDB" id="A0A507D5G7"/>
<keyword evidence="4" id="KW-0255">Endonuclease</keyword>
<dbReference type="InterPro" id="IPR043128">
    <property type="entry name" value="Rev_trsase/Diguanyl_cyclase"/>
</dbReference>
<sequence length="234" mass="27356">MWSLAKGANDADGRIIATVTFVTFTGMVNFYRPFADHLSVICKPLYDLLKKNQKFIWSGEQRVAFEKVKATILDDVFLVFPDQQKGFTIHFDASEYGTGACRQQHDSDGNLRPIEFFSYKWNKAEYNYSTPDKKFYGLVLALRHWYKWLFGAEQNIVVYTDHKSLRDFSKTQLLKPRHARWSSVLEDYRGRLTIRWISGKKNVIADALSRDPRFVLTVRKLEERRSTQVLPNTL</sequence>
<evidence type="ECO:0000256" key="2">
    <source>
        <dbReference type="ARBA" id="ARBA00022695"/>
    </source>
</evidence>
<dbReference type="InterPro" id="IPR041373">
    <property type="entry name" value="RT_RNaseH"/>
</dbReference>
<evidence type="ECO:0000313" key="8">
    <source>
        <dbReference type="EMBL" id="TPX46693.1"/>
    </source>
</evidence>
<dbReference type="CDD" id="cd09274">
    <property type="entry name" value="RNase_HI_RT_Ty3"/>
    <property type="match status" value="1"/>
</dbReference>
<evidence type="ECO:0000313" key="11">
    <source>
        <dbReference type="Proteomes" id="UP000320475"/>
    </source>
</evidence>
<organism evidence="8 11">
    <name type="scientific">Synchytrium endobioticum</name>
    <dbReference type="NCBI Taxonomy" id="286115"/>
    <lineage>
        <taxon>Eukaryota</taxon>
        <taxon>Fungi</taxon>
        <taxon>Fungi incertae sedis</taxon>
        <taxon>Chytridiomycota</taxon>
        <taxon>Chytridiomycota incertae sedis</taxon>
        <taxon>Chytridiomycetes</taxon>
        <taxon>Synchytriales</taxon>
        <taxon>Synchytriaceae</taxon>
        <taxon>Synchytrium</taxon>
    </lineage>
</organism>
<evidence type="ECO:0000256" key="3">
    <source>
        <dbReference type="ARBA" id="ARBA00022722"/>
    </source>
</evidence>
<comment type="caution">
    <text evidence="8">The sequence shown here is derived from an EMBL/GenBank/DDBJ whole genome shotgun (WGS) entry which is preliminary data.</text>
</comment>
<dbReference type="InterPro" id="IPR043502">
    <property type="entry name" value="DNA/RNA_pol_sf"/>
</dbReference>
<gene>
    <name evidence="8" type="ORF">SeLEV6574_g03097</name>
    <name evidence="9" type="ORF">SeMB42_g00643</name>
</gene>
<dbReference type="Proteomes" id="UP000317494">
    <property type="component" value="Unassembled WGS sequence"/>
</dbReference>
<keyword evidence="3" id="KW-0540">Nuclease</keyword>
<keyword evidence="2" id="KW-0548">Nucleotidyltransferase</keyword>
<dbReference type="OrthoDB" id="5550292at2759"/>
<evidence type="ECO:0000256" key="5">
    <source>
        <dbReference type="ARBA" id="ARBA00022801"/>
    </source>
</evidence>
<proteinExistence type="predicted"/>
<dbReference type="GO" id="GO:0004519">
    <property type="term" value="F:endonuclease activity"/>
    <property type="evidence" value="ECO:0007669"/>
    <property type="project" value="UniProtKB-KW"/>
</dbReference>
<keyword evidence="10" id="KW-1185">Reference proteome</keyword>
<keyword evidence="5" id="KW-0378">Hydrolase</keyword>
<dbReference type="SUPFAM" id="SSF56672">
    <property type="entry name" value="DNA/RNA polymerases"/>
    <property type="match status" value="1"/>
</dbReference>
<dbReference type="GO" id="GO:0016787">
    <property type="term" value="F:hydrolase activity"/>
    <property type="evidence" value="ECO:0007669"/>
    <property type="project" value="UniProtKB-KW"/>
</dbReference>
<evidence type="ECO:0000256" key="1">
    <source>
        <dbReference type="ARBA" id="ARBA00022679"/>
    </source>
</evidence>
<protein>
    <recommendedName>
        <fullName evidence="7">Reverse transcriptase RNase H-like domain-containing protein</fullName>
    </recommendedName>
</protein>
<dbReference type="STRING" id="286115.A0A507D5G7"/>
<keyword evidence="1" id="KW-0808">Transferase</keyword>
<dbReference type="Pfam" id="PF17917">
    <property type="entry name" value="RT_RNaseH"/>
    <property type="match status" value="1"/>
</dbReference>
<dbReference type="Proteomes" id="UP000320475">
    <property type="component" value="Unassembled WGS sequence"/>
</dbReference>
<dbReference type="EMBL" id="QEAN01000013">
    <property type="protein sequence ID" value="TPX53659.1"/>
    <property type="molecule type" value="Genomic_DNA"/>
</dbReference>
<evidence type="ECO:0000313" key="10">
    <source>
        <dbReference type="Proteomes" id="UP000317494"/>
    </source>
</evidence>
<dbReference type="GO" id="GO:0003964">
    <property type="term" value="F:RNA-directed DNA polymerase activity"/>
    <property type="evidence" value="ECO:0007669"/>
    <property type="project" value="UniProtKB-KW"/>
</dbReference>
<dbReference type="PANTHER" id="PTHR37984:SF5">
    <property type="entry name" value="PROTEIN NYNRIN-LIKE"/>
    <property type="match status" value="1"/>
</dbReference>
<evidence type="ECO:0000256" key="6">
    <source>
        <dbReference type="ARBA" id="ARBA00022918"/>
    </source>
</evidence>
<accession>A0A507D5G7</accession>
<evidence type="ECO:0000256" key="4">
    <source>
        <dbReference type="ARBA" id="ARBA00022759"/>
    </source>
</evidence>
<dbReference type="InterPro" id="IPR050951">
    <property type="entry name" value="Retrovirus_Pol_polyprotein"/>
</dbReference>
<evidence type="ECO:0000259" key="7">
    <source>
        <dbReference type="Pfam" id="PF17917"/>
    </source>
</evidence>
<dbReference type="PANTHER" id="PTHR37984">
    <property type="entry name" value="PROTEIN CBG26694"/>
    <property type="match status" value="1"/>
</dbReference>